<reference evidence="3" key="1">
    <citation type="journal article" date="2023" name="Nat. Commun.">
        <title>Diploid and tetraploid genomes of Acorus and the evolution of monocots.</title>
        <authorList>
            <person name="Ma L."/>
            <person name="Liu K.W."/>
            <person name="Li Z."/>
            <person name="Hsiao Y.Y."/>
            <person name="Qi Y."/>
            <person name="Fu T."/>
            <person name="Tang G.D."/>
            <person name="Zhang D."/>
            <person name="Sun W.H."/>
            <person name="Liu D.K."/>
            <person name="Li Y."/>
            <person name="Chen G.Z."/>
            <person name="Liu X.D."/>
            <person name="Liao X.Y."/>
            <person name="Jiang Y.T."/>
            <person name="Yu X."/>
            <person name="Hao Y."/>
            <person name="Huang J."/>
            <person name="Zhao X.W."/>
            <person name="Ke S."/>
            <person name="Chen Y.Y."/>
            <person name="Wu W.L."/>
            <person name="Hsu J.L."/>
            <person name="Lin Y.F."/>
            <person name="Huang M.D."/>
            <person name="Li C.Y."/>
            <person name="Huang L."/>
            <person name="Wang Z.W."/>
            <person name="Zhao X."/>
            <person name="Zhong W.Y."/>
            <person name="Peng D.H."/>
            <person name="Ahmad S."/>
            <person name="Lan S."/>
            <person name="Zhang J.S."/>
            <person name="Tsai W.C."/>
            <person name="Van de Peer Y."/>
            <person name="Liu Z.J."/>
        </authorList>
    </citation>
    <scope>NUCLEOTIDE SEQUENCE</scope>
    <source>
        <strain evidence="3">SCP</strain>
    </source>
</reference>
<evidence type="ECO:0000256" key="1">
    <source>
        <dbReference type="SAM" id="Coils"/>
    </source>
</evidence>
<name>A0AAV8ZXW1_ACOGR</name>
<reference evidence="3" key="2">
    <citation type="submission" date="2023-06" db="EMBL/GenBank/DDBJ databases">
        <authorList>
            <person name="Ma L."/>
            <person name="Liu K.-W."/>
            <person name="Li Z."/>
            <person name="Hsiao Y.-Y."/>
            <person name="Qi Y."/>
            <person name="Fu T."/>
            <person name="Tang G."/>
            <person name="Zhang D."/>
            <person name="Sun W.-H."/>
            <person name="Liu D.-K."/>
            <person name="Li Y."/>
            <person name="Chen G.-Z."/>
            <person name="Liu X.-D."/>
            <person name="Liao X.-Y."/>
            <person name="Jiang Y.-T."/>
            <person name="Yu X."/>
            <person name="Hao Y."/>
            <person name="Huang J."/>
            <person name="Zhao X.-W."/>
            <person name="Ke S."/>
            <person name="Chen Y.-Y."/>
            <person name="Wu W.-L."/>
            <person name="Hsu J.-L."/>
            <person name="Lin Y.-F."/>
            <person name="Huang M.-D."/>
            <person name="Li C.-Y."/>
            <person name="Huang L."/>
            <person name="Wang Z.-W."/>
            <person name="Zhao X."/>
            <person name="Zhong W.-Y."/>
            <person name="Peng D.-H."/>
            <person name="Ahmad S."/>
            <person name="Lan S."/>
            <person name="Zhang J.-S."/>
            <person name="Tsai W.-C."/>
            <person name="Van De Peer Y."/>
            <person name="Liu Z.-J."/>
        </authorList>
    </citation>
    <scope>NUCLEOTIDE SEQUENCE</scope>
    <source>
        <strain evidence="3">SCP</strain>
        <tissue evidence="3">Leaves</tissue>
    </source>
</reference>
<evidence type="ECO:0000256" key="2">
    <source>
        <dbReference type="SAM" id="MobiDB-lite"/>
    </source>
</evidence>
<dbReference type="PANTHER" id="PTHR33566">
    <property type="entry name" value="EN/SPM-LIKE TRANSPOSON-RELATED"/>
    <property type="match status" value="1"/>
</dbReference>
<keyword evidence="1" id="KW-0175">Coiled coil</keyword>
<dbReference type="EMBL" id="JAUJYN010000030">
    <property type="protein sequence ID" value="KAK1257932.1"/>
    <property type="molecule type" value="Genomic_DNA"/>
</dbReference>
<feature type="coiled-coil region" evidence="1">
    <location>
        <begin position="58"/>
        <end position="85"/>
    </location>
</feature>
<evidence type="ECO:0008006" key="5">
    <source>
        <dbReference type="Google" id="ProtNLM"/>
    </source>
</evidence>
<accession>A0AAV8ZXW1</accession>
<evidence type="ECO:0000313" key="4">
    <source>
        <dbReference type="Proteomes" id="UP001179952"/>
    </source>
</evidence>
<evidence type="ECO:0000313" key="3">
    <source>
        <dbReference type="EMBL" id="KAK1257932.1"/>
    </source>
</evidence>
<gene>
    <name evidence="3" type="ORF">QJS04_geneDACA017756</name>
</gene>
<dbReference type="PANTHER" id="PTHR33566:SF6">
    <property type="entry name" value="PROTEIN DEFECTIVE IN MERISTEM SILENCING 3"/>
    <property type="match status" value="1"/>
</dbReference>
<organism evidence="3 4">
    <name type="scientific">Acorus gramineus</name>
    <name type="common">Dwarf sweet flag</name>
    <dbReference type="NCBI Taxonomy" id="55184"/>
    <lineage>
        <taxon>Eukaryota</taxon>
        <taxon>Viridiplantae</taxon>
        <taxon>Streptophyta</taxon>
        <taxon>Embryophyta</taxon>
        <taxon>Tracheophyta</taxon>
        <taxon>Spermatophyta</taxon>
        <taxon>Magnoliopsida</taxon>
        <taxon>Liliopsida</taxon>
        <taxon>Acoraceae</taxon>
        <taxon>Acorus</taxon>
    </lineage>
</organism>
<proteinExistence type="predicted"/>
<feature type="region of interest" description="Disordered" evidence="2">
    <location>
        <begin position="421"/>
        <end position="440"/>
    </location>
</feature>
<dbReference type="AlphaFoldDB" id="A0AAV8ZXW1"/>
<sequence length="440" mass="49447">MQATFLLHMSISEEPAKNLKVELQSSLLKLMNHVDPCMVRGSEMQQEGLRVGAIINHSKALQDDLQKLGLKIKHHEDNIKSLKTQKNSVDGYIRDTRVALGGYQSSIAVENKNRSLSCIQTEQQTIEQILQQDQTAAGVFFQLKLRHEAQASNLPFTKDVLGVVALLGKVNDDNLSRLLSEYLGLETMLAIVCKTYEGVKSLEIYGKEGMIDKTAGLHGFGPIGRPLNGRFSVICLEQLRPYVGGFLDGDSQRKLDILKPKLPGGEYPPGFLGYAVNMIYADNVNLSCLTASGHGLRETLFYNLFSRLQVYRTKTEMQLALPFISDGAISLDGGIMKGTGVFFLGDRKDVEVRFPICSEASNISTDLNMEEQLKKMEWRQERLVEDIHREEELLNNAKLMFNAKKQEFMKFLSEGSRQVTQALEPSPRQVKPTHFEMNWS</sequence>
<dbReference type="Proteomes" id="UP001179952">
    <property type="component" value="Unassembled WGS sequence"/>
</dbReference>
<keyword evidence="4" id="KW-1185">Reference proteome</keyword>
<comment type="caution">
    <text evidence="3">The sequence shown here is derived from an EMBL/GenBank/DDBJ whole genome shotgun (WGS) entry which is preliminary data.</text>
</comment>
<protein>
    <recommendedName>
        <fullName evidence="5">Protein DEFECTIVE IN MERISTEM SILENCING 3</fullName>
    </recommendedName>
</protein>